<evidence type="ECO:0000313" key="1">
    <source>
        <dbReference type="EMBL" id="CAD2175769.1"/>
    </source>
</evidence>
<dbReference type="OrthoDB" id="5897375at2759"/>
<protein>
    <submittedName>
        <fullName evidence="1">Uncharacterized protein</fullName>
    </submittedName>
</protein>
<dbReference type="EMBL" id="CAJEWN010000261">
    <property type="protein sequence ID" value="CAD2175769.1"/>
    <property type="molecule type" value="Genomic_DNA"/>
</dbReference>
<name>A0A6V7VLK8_MELEN</name>
<organism evidence="1 2">
    <name type="scientific">Meloidogyne enterolobii</name>
    <name type="common">Root-knot nematode worm</name>
    <name type="synonym">Meloidogyne mayaguensis</name>
    <dbReference type="NCBI Taxonomy" id="390850"/>
    <lineage>
        <taxon>Eukaryota</taxon>
        <taxon>Metazoa</taxon>
        <taxon>Ecdysozoa</taxon>
        <taxon>Nematoda</taxon>
        <taxon>Chromadorea</taxon>
        <taxon>Rhabditida</taxon>
        <taxon>Tylenchina</taxon>
        <taxon>Tylenchomorpha</taxon>
        <taxon>Tylenchoidea</taxon>
        <taxon>Meloidogynidae</taxon>
        <taxon>Meloidogyninae</taxon>
        <taxon>Meloidogyne</taxon>
    </lineage>
</organism>
<comment type="caution">
    <text evidence="1">The sequence shown here is derived from an EMBL/GenBank/DDBJ whole genome shotgun (WGS) entry which is preliminary data.</text>
</comment>
<reference evidence="1 2" key="1">
    <citation type="submission" date="2020-08" db="EMBL/GenBank/DDBJ databases">
        <authorList>
            <person name="Koutsovoulos G."/>
            <person name="Danchin GJ E."/>
        </authorList>
    </citation>
    <scope>NUCLEOTIDE SEQUENCE [LARGE SCALE GENOMIC DNA]</scope>
</reference>
<dbReference type="Proteomes" id="UP000580250">
    <property type="component" value="Unassembled WGS sequence"/>
</dbReference>
<gene>
    <name evidence="1" type="ORF">MENT_LOCUS27513</name>
</gene>
<accession>A0A6V7VLK8</accession>
<dbReference type="AlphaFoldDB" id="A0A6V7VLK8"/>
<evidence type="ECO:0000313" key="2">
    <source>
        <dbReference type="Proteomes" id="UP000580250"/>
    </source>
</evidence>
<sequence>MHGVQFCKFIESQLRVQLVEQIEKKVDIIEYLHIRPLKLLDSEKCPKELEGKLKEKYMV</sequence>
<proteinExistence type="predicted"/>